<name>A0A9N8WZ36_9BURK</name>
<dbReference type="PANTHER" id="PTHR11552">
    <property type="entry name" value="GLUCOSE-METHANOL-CHOLINE GMC OXIDOREDUCTASE"/>
    <property type="match status" value="1"/>
</dbReference>
<dbReference type="PROSITE" id="PS00624">
    <property type="entry name" value="GMC_OXRED_2"/>
    <property type="match status" value="1"/>
</dbReference>
<dbReference type="SUPFAM" id="SSF51905">
    <property type="entry name" value="FAD/NAD(P)-binding domain"/>
    <property type="match status" value="1"/>
</dbReference>
<keyword evidence="3 6" id="KW-0285">Flavoprotein</keyword>
<dbReference type="Gene3D" id="3.30.560.10">
    <property type="entry name" value="Glucose Oxidase, domain 3"/>
    <property type="match status" value="1"/>
</dbReference>
<evidence type="ECO:0000259" key="7">
    <source>
        <dbReference type="PROSITE" id="PS00623"/>
    </source>
</evidence>
<evidence type="ECO:0000313" key="9">
    <source>
        <dbReference type="EMBL" id="CAG4887040.1"/>
    </source>
</evidence>
<protein>
    <submittedName>
        <fullName evidence="9">Alcohol dehydrogenase [acceptor]</fullName>
        <ecNumber evidence="9">1.1.99.-</ecNumber>
    </submittedName>
</protein>
<feature type="domain" description="Glucose-methanol-choline oxidoreductase N-terminal" evidence="8">
    <location>
        <begin position="348"/>
        <end position="362"/>
    </location>
</feature>
<keyword evidence="10" id="KW-1185">Reference proteome</keyword>
<comment type="similarity">
    <text evidence="2 6">Belongs to the GMC oxidoreductase family.</text>
</comment>
<dbReference type="GO" id="GO:0016614">
    <property type="term" value="F:oxidoreductase activity, acting on CH-OH group of donors"/>
    <property type="evidence" value="ECO:0007669"/>
    <property type="project" value="InterPro"/>
</dbReference>
<dbReference type="PANTHER" id="PTHR11552:SF147">
    <property type="entry name" value="CHOLINE DEHYDROGENASE, MITOCHONDRIAL"/>
    <property type="match status" value="1"/>
</dbReference>
<reference evidence="9" key="1">
    <citation type="submission" date="2021-04" db="EMBL/GenBank/DDBJ databases">
        <authorList>
            <person name="Vanwijnsberghe S."/>
        </authorList>
    </citation>
    <scope>NUCLEOTIDE SEQUENCE</scope>
    <source>
        <strain evidence="9">LMG 31841</strain>
    </source>
</reference>
<feature type="domain" description="Glucose-methanol-choline oxidoreductase N-terminal" evidence="7">
    <location>
        <begin position="175"/>
        <end position="198"/>
    </location>
</feature>
<dbReference type="AlphaFoldDB" id="A0A9N8WZ36"/>
<evidence type="ECO:0000256" key="6">
    <source>
        <dbReference type="RuleBase" id="RU003968"/>
    </source>
</evidence>
<evidence type="ECO:0000256" key="1">
    <source>
        <dbReference type="ARBA" id="ARBA00001974"/>
    </source>
</evidence>
<evidence type="ECO:0000256" key="2">
    <source>
        <dbReference type="ARBA" id="ARBA00010790"/>
    </source>
</evidence>
<dbReference type="Pfam" id="PF00732">
    <property type="entry name" value="GMC_oxred_N"/>
    <property type="match status" value="1"/>
</dbReference>
<gene>
    <name evidence="9" type="primary">alkJ_1</name>
    <name evidence="9" type="ORF">LMG31841_00322</name>
</gene>
<organism evidence="9 10">
    <name type="scientific">Paraburkholderia saeva</name>
    <dbReference type="NCBI Taxonomy" id="2777537"/>
    <lineage>
        <taxon>Bacteria</taxon>
        <taxon>Pseudomonadati</taxon>
        <taxon>Pseudomonadota</taxon>
        <taxon>Betaproteobacteria</taxon>
        <taxon>Burkholderiales</taxon>
        <taxon>Burkholderiaceae</taxon>
        <taxon>Paraburkholderia</taxon>
    </lineage>
</organism>
<dbReference type="EMBL" id="CAJQZC010000001">
    <property type="protein sequence ID" value="CAG4887040.1"/>
    <property type="molecule type" value="Genomic_DNA"/>
</dbReference>
<dbReference type="InterPro" id="IPR007867">
    <property type="entry name" value="GMC_OxRtase_C"/>
</dbReference>
<dbReference type="RefSeq" id="WP_228874398.1">
    <property type="nucleotide sequence ID" value="NZ_CAJQYZ010000001.1"/>
</dbReference>
<comment type="caution">
    <text evidence="9">The sequence shown here is derived from an EMBL/GenBank/DDBJ whole genome shotgun (WGS) entry which is preliminary data.</text>
</comment>
<dbReference type="Proteomes" id="UP000789704">
    <property type="component" value="Unassembled WGS sequence"/>
</dbReference>
<accession>A0A9N8WZ36</accession>
<sequence length="629" mass="67609">MDLPISLHRPSGAIRNESDKTNALTMKATRGPADFHRMKIAASDVAHDKGILGYPHQGLASRDARHGTSLRPPGRSDTFELAGYDFNMNNSGATQPVADYIIVGAGSAGCVLANRLSASGRHSVLLIEAGGKDNNFWVDVPAGIAFLLSNPAYIWPNLTRPTPAFGDRSLALVQGKLLGGSSSVNGMFYVRGHRDDYDNWARMGCAGWSWDEVLPYFKRGECFAEGNGQTYGHTGELKLSWIADRHHSADAFLNAALQEGIPFNSDMNGGDHHGIGVPVGTIYRGKRQSTAKAFLRPAMGRPNLRVVTHALVRRVVVEGGRAIGVEYEIDGAAPVTVRCTKEVILSAGALSTPHILQHSGIGDAQYLQSLGITPVADVPAVGKNLQDHLFAHIKLRMRKKTDSKNSLMRSKPRMSVEALKWLLTRRGELNTTSAQVVGYVKSRPQVAAPDLQIVMRPYTFHALPGGAIEIDETPGITASAALLHPHSRGCVRIGSSDPRVRGLVDANYLSDERDLHMLATGIDKVRAILKQNAIAGLIQNESEPGPHTGDPQALADYLRRSAATIYHPVGTCRMGSDTDAVVDPKLRLRGVDGLRVIDASVMPAIISGNTNAPTIMIGEKGADMVLADA</sequence>
<evidence type="ECO:0000313" key="10">
    <source>
        <dbReference type="Proteomes" id="UP000789704"/>
    </source>
</evidence>
<comment type="cofactor">
    <cofactor evidence="1 5">
        <name>FAD</name>
        <dbReference type="ChEBI" id="CHEBI:57692"/>
    </cofactor>
</comment>
<dbReference type="InterPro" id="IPR036188">
    <property type="entry name" value="FAD/NAD-bd_sf"/>
</dbReference>
<dbReference type="PIRSF" id="PIRSF000137">
    <property type="entry name" value="Alcohol_oxidase"/>
    <property type="match status" value="1"/>
</dbReference>
<feature type="binding site" evidence="5">
    <location>
        <position position="312"/>
    </location>
    <ligand>
        <name>FAD</name>
        <dbReference type="ChEBI" id="CHEBI:57692"/>
    </ligand>
</feature>
<dbReference type="InterPro" id="IPR012132">
    <property type="entry name" value="GMC_OxRdtase"/>
</dbReference>
<evidence type="ECO:0000256" key="4">
    <source>
        <dbReference type="ARBA" id="ARBA00022827"/>
    </source>
</evidence>
<evidence type="ECO:0000256" key="5">
    <source>
        <dbReference type="PIRSR" id="PIRSR000137-2"/>
    </source>
</evidence>
<dbReference type="Pfam" id="PF05199">
    <property type="entry name" value="GMC_oxred_C"/>
    <property type="match status" value="1"/>
</dbReference>
<dbReference type="Gene3D" id="3.50.50.60">
    <property type="entry name" value="FAD/NAD(P)-binding domain"/>
    <property type="match status" value="1"/>
</dbReference>
<dbReference type="GO" id="GO:0050660">
    <property type="term" value="F:flavin adenine dinucleotide binding"/>
    <property type="evidence" value="ECO:0007669"/>
    <property type="project" value="InterPro"/>
</dbReference>
<dbReference type="InterPro" id="IPR000172">
    <property type="entry name" value="GMC_OxRdtase_N"/>
</dbReference>
<evidence type="ECO:0000256" key="3">
    <source>
        <dbReference type="ARBA" id="ARBA00022630"/>
    </source>
</evidence>
<keyword evidence="9" id="KW-0560">Oxidoreductase</keyword>
<evidence type="ECO:0000259" key="8">
    <source>
        <dbReference type="PROSITE" id="PS00624"/>
    </source>
</evidence>
<dbReference type="SUPFAM" id="SSF54373">
    <property type="entry name" value="FAD-linked reductases, C-terminal domain"/>
    <property type="match status" value="1"/>
</dbReference>
<dbReference type="EC" id="1.1.99.-" evidence="9"/>
<dbReference type="PROSITE" id="PS00623">
    <property type="entry name" value="GMC_OXRED_1"/>
    <property type="match status" value="1"/>
</dbReference>
<proteinExistence type="inferred from homology"/>
<keyword evidence="4 5" id="KW-0274">FAD</keyword>